<accession>A0A3P6GD92</accession>
<sequence>MHRLLQSCCGLTGSPRHLRASPAVCGRTSVDVDASSVTAGVTHPPSHGTPAINITTTANNTTSTPLKSSLKNVRVQEVDLRSKSEDSRADLDHNVAQKKTSKVTVKPQVLGPPKSPENSDWDSSDDDDDDGDDDDFKLPSLKSQAPSRQVFQRPLDEEMEEEEDIDDILGGLSPGHSVKFRDRNPTENFNNNATEAKGADKNDDVDDVSVSSLLDDEISKSRVSPIRPKTSRGGRTPLAPGSGSFRSSGTIVSPLCPGASYTISTSQWDTTASQGRL</sequence>
<dbReference type="OrthoDB" id="10665876at2759"/>
<proteinExistence type="predicted"/>
<evidence type="ECO:0000313" key="2">
    <source>
        <dbReference type="EMBL" id="VDD77141.1"/>
    </source>
</evidence>
<feature type="compositionally biased region" description="Basic and acidic residues" evidence="1">
    <location>
        <begin position="74"/>
        <end position="95"/>
    </location>
</feature>
<organism evidence="2 3">
    <name type="scientific">Mesocestoides corti</name>
    <name type="common">Flatworm</name>
    <dbReference type="NCBI Taxonomy" id="53468"/>
    <lineage>
        <taxon>Eukaryota</taxon>
        <taxon>Metazoa</taxon>
        <taxon>Spiralia</taxon>
        <taxon>Lophotrochozoa</taxon>
        <taxon>Platyhelminthes</taxon>
        <taxon>Cestoda</taxon>
        <taxon>Eucestoda</taxon>
        <taxon>Cyclophyllidea</taxon>
        <taxon>Mesocestoididae</taxon>
        <taxon>Mesocestoides</taxon>
    </lineage>
</organism>
<dbReference type="AlphaFoldDB" id="A0A3P6GD92"/>
<evidence type="ECO:0000313" key="3">
    <source>
        <dbReference type="Proteomes" id="UP000267029"/>
    </source>
</evidence>
<reference evidence="2 3" key="1">
    <citation type="submission" date="2018-10" db="EMBL/GenBank/DDBJ databases">
        <authorList>
            <consortium name="Pathogen Informatics"/>
        </authorList>
    </citation>
    <scope>NUCLEOTIDE SEQUENCE [LARGE SCALE GENOMIC DNA]</scope>
</reference>
<feature type="region of interest" description="Disordered" evidence="1">
    <location>
        <begin position="37"/>
        <end position="251"/>
    </location>
</feature>
<evidence type="ECO:0000256" key="1">
    <source>
        <dbReference type="SAM" id="MobiDB-lite"/>
    </source>
</evidence>
<dbReference type="STRING" id="53468.A0A3P6GD92"/>
<feature type="compositionally biased region" description="Acidic residues" evidence="1">
    <location>
        <begin position="119"/>
        <end position="135"/>
    </location>
</feature>
<feature type="compositionally biased region" description="Polar residues" evidence="1">
    <location>
        <begin position="141"/>
        <end position="150"/>
    </location>
</feature>
<protein>
    <submittedName>
        <fullName evidence="2">Uncharacterized protein</fullName>
    </submittedName>
</protein>
<dbReference type="EMBL" id="UXSR01000647">
    <property type="protein sequence ID" value="VDD77141.1"/>
    <property type="molecule type" value="Genomic_DNA"/>
</dbReference>
<keyword evidence="3" id="KW-1185">Reference proteome</keyword>
<dbReference type="Proteomes" id="UP000267029">
    <property type="component" value="Unassembled WGS sequence"/>
</dbReference>
<gene>
    <name evidence="2" type="ORF">MCOS_LOCUS3144</name>
</gene>
<feature type="compositionally biased region" description="Low complexity" evidence="1">
    <location>
        <begin position="49"/>
        <end position="65"/>
    </location>
</feature>
<name>A0A3P6GD92_MESCO</name>
<feature type="compositionally biased region" description="Acidic residues" evidence="1">
    <location>
        <begin position="157"/>
        <end position="167"/>
    </location>
</feature>